<name>A0A7D5T2P7_9EURY</name>
<feature type="region of interest" description="Disordered" evidence="1">
    <location>
        <begin position="149"/>
        <end position="175"/>
    </location>
</feature>
<evidence type="ECO:0000313" key="3">
    <source>
        <dbReference type="Proteomes" id="UP000509667"/>
    </source>
</evidence>
<gene>
    <name evidence="2" type="ORF">HZS55_02210</name>
</gene>
<feature type="compositionally biased region" description="Basic and acidic residues" evidence="1">
    <location>
        <begin position="161"/>
        <end position="175"/>
    </location>
</feature>
<evidence type="ECO:0000313" key="2">
    <source>
        <dbReference type="EMBL" id="QLH76190.1"/>
    </source>
</evidence>
<sequence length="175" mass="17981">MRRFAIAGFVLLFAVVVGAAAGLSALTSEDRPANATVSAFEPRVAVGNQSADPYPDSDGVVTCNDRGPMPGNAGLSGSLVVERPLRDGGPPEPSFRVTVSVDDGALVETHTLALSTGGSERLTLFGTADRPPSLDGGDTVPVRATVTTENTTVASASRTVDVAERDRPCADERGN</sequence>
<protein>
    <submittedName>
        <fullName evidence="2">Uncharacterized protein</fullName>
    </submittedName>
</protein>
<dbReference type="EMBL" id="CP058910">
    <property type="protein sequence ID" value="QLH76190.1"/>
    <property type="molecule type" value="Genomic_DNA"/>
</dbReference>
<feature type="region of interest" description="Disordered" evidence="1">
    <location>
        <begin position="71"/>
        <end position="93"/>
    </location>
</feature>
<keyword evidence="3" id="KW-1185">Reference proteome</keyword>
<dbReference type="AlphaFoldDB" id="A0A7D5T2P7"/>
<accession>A0A7D5T2P7</accession>
<feature type="compositionally biased region" description="Polar residues" evidence="1">
    <location>
        <begin position="149"/>
        <end position="158"/>
    </location>
</feature>
<evidence type="ECO:0000256" key="1">
    <source>
        <dbReference type="SAM" id="MobiDB-lite"/>
    </source>
</evidence>
<proteinExistence type="predicted"/>
<dbReference type="KEGG" id="hrr:HZS55_02210"/>
<dbReference type="RefSeq" id="WP_179910133.1">
    <property type="nucleotide sequence ID" value="NZ_CP058910.1"/>
</dbReference>
<organism evidence="2 3">
    <name type="scientific">Halosimplex rubrum</name>
    <dbReference type="NCBI Taxonomy" id="869889"/>
    <lineage>
        <taxon>Archaea</taxon>
        <taxon>Methanobacteriati</taxon>
        <taxon>Methanobacteriota</taxon>
        <taxon>Stenosarchaea group</taxon>
        <taxon>Halobacteria</taxon>
        <taxon>Halobacteriales</taxon>
        <taxon>Haloarculaceae</taxon>
        <taxon>Halosimplex</taxon>
    </lineage>
</organism>
<dbReference type="GeneID" id="56076639"/>
<reference evidence="2 3" key="1">
    <citation type="submission" date="2020-07" db="EMBL/GenBank/DDBJ databases">
        <title>Halosimplex pelagicum sp. nov. and Halosimplex rubrum sp. nov., isolated from salted brown alga Laminaria, and emended description of the genus Halosimplex.</title>
        <authorList>
            <person name="Cui H."/>
        </authorList>
    </citation>
    <scope>NUCLEOTIDE SEQUENCE [LARGE SCALE GENOMIC DNA]</scope>
    <source>
        <strain evidence="2 3">R27</strain>
    </source>
</reference>
<dbReference type="OrthoDB" id="237527at2157"/>
<dbReference type="Proteomes" id="UP000509667">
    <property type="component" value="Chromosome"/>
</dbReference>